<dbReference type="Proteomes" id="UP000492821">
    <property type="component" value="Unassembled WGS sequence"/>
</dbReference>
<evidence type="ECO:0000313" key="2">
    <source>
        <dbReference type="WBParaSite" id="Pan_g23948.t1"/>
    </source>
</evidence>
<dbReference type="WBParaSite" id="Pan_g23948.t1">
    <property type="protein sequence ID" value="Pan_g23948.t1"/>
    <property type="gene ID" value="Pan_g23948"/>
</dbReference>
<proteinExistence type="predicted"/>
<organism evidence="1 2">
    <name type="scientific">Panagrellus redivivus</name>
    <name type="common">Microworm</name>
    <dbReference type="NCBI Taxonomy" id="6233"/>
    <lineage>
        <taxon>Eukaryota</taxon>
        <taxon>Metazoa</taxon>
        <taxon>Ecdysozoa</taxon>
        <taxon>Nematoda</taxon>
        <taxon>Chromadorea</taxon>
        <taxon>Rhabditida</taxon>
        <taxon>Tylenchina</taxon>
        <taxon>Panagrolaimomorpha</taxon>
        <taxon>Panagrolaimoidea</taxon>
        <taxon>Panagrolaimidae</taxon>
        <taxon>Panagrellus</taxon>
    </lineage>
</organism>
<accession>A0A7E4VRF0</accession>
<reference evidence="2" key="2">
    <citation type="submission" date="2020-10" db="UniProtKB">
        <authorList>
            <consortium name="WormBaseParasite"/>
        </authorList>
    </citation>
    <scope>IDENTIFICATION</scope>
</reference>
<dbReference type="AlphaFoldDB" id="A0A7E4VRF0"/>
<evidence type="ECO:0000313" key="1">
    <source>
        <dbReference type="Proteomes" id="UP000492821"/>
    </source>
</evidence>
<keyword evidence="1" id="KW-1185">Reference proteome</keyword>
<sequence length="159" mass="18533">MLSNMEPNLSVTAVVTNQAFVDVKILYKNKQPDQLRGPVDRLRTNWLNKLCYSWETKAYMYPEVPMDVKVYKMGDAIKTKHMNKAHVSPQVPFPYGKAPVKIVETVPPNEALLVFFKILGLGIRRPDLPFYKVVFDDKTTDLFRPNRYFPAEYLFVRPY</sequence>
<protein>
    <submittedName>
        <fullName evidence="2">Sperm-associated antigen 17</fullName>
    </submittedName>
</protein>
<name>A0A7E4VRF0_PANRE</name>
<reference evidence="1" key="1">
    <citation type="journal article" date="2013" name="Genetics">
        <title>The draft genome and transcriptome of Panagrellus redivivus are shaped by the harsh demands of a free-living lifestyle.</title>
        <authorList>
            <person name="Srinivasan J."/>
            <person name="Dillman A.R."/>
            <person name="Macchietto M.G."/>
            <person name="Heikkinen L."/>
            <person name="Lakso M."/>
            <person name="Fracchia K.M."/>
            <person name="Antoshechkin I."/>
            <person name="Mortazavi A."/>
            <person name="Wong G."/>
            <person name="Sternberg P.W."/>
        </authorList>
    </citation>
    <scope>NUCLEOTIDE SEQUENCE [LARGE SCALE GENOMIC DNA]</scope>
    <source>
        <strain evidence="1">MT8872</strain>
    </source>
</reference>